<organism evidence="1">
    <name type="scientific">Anguilla anguilla</name>
    <name type="common">European freshwater eel</name>
    <name type="synonym">Muraena anguilla</name>
    <dbReference type="NCBI Taxonomy" id="7936"/>
    <lineage>
        <taxon>Eukaryota</taxon>
        <taxon>Metazoa</taxon>
        <taxon>Chordata</taxon>
        <taxon>Craniata</taxon>
        <taxon>Vertebrata</taxon>
        <taxon>Euteleostomi</taxon>
        <taxon>Actinopterygii</taxon>
        <taxon>Neopterygii</taxon>
        <taxon>Teleostei</taxon>
        <taxon>Anguilliformes</taxon>
        <taxon>Anguillidae</taxon>
        <taxon>Anguilla</taxon>
    </lineage>
</organism>
<protein>
    <submittedName>
        <fullName evidence="1">Uncharacterized protein</fullName>
    </submittedName>
</protein>
<dbReference type="AlphaFoldDB" id="A0A0E9T4C6"/>
<accession>A0A0E9T4C6</accession>
<proteinExistence type="predicted"/>
<sequence length="23" mass="2460">MLLYCILAGGLMPTVKSRALPLV</sequence>
<reference evidence="1" key="2">
    <citation type="journal article" date="2015" name="Fish Shellfish Immunol.">
        <title>Early steps in the European eel (Anguilla anguilla)-Vibrio vulnificus interaction in the gills: Role of the RtxA13 toxin.</title>
        <authorList>
            <person name="Callol A."/>
            <person name="Pajuelo D."/>
            <person name="Ebbesson L."/>
            <person name="Teles M."/>
            <person name="MacKenzie S."/>
            <person name="Amaro C."/>
        </authorList>
    </citation>
    <scope>NUCLEOTIDE SEQUENCE</scope>
</reference>
<dbReference type="EMBL" id="GBXM01060041">
    <property type="protein sequence ID" value="JAH48536.1"/>
    <property type="molecule type" value="Transcribed_RNA"/>
</dbReference>
<evidence type="ECO:0000313" key="1">
    <source>
        <dbReference type="EMBL" id="JAH48536.1"/>
    </source>
</evidence>
<reference evidence="1" key="1">
    <citation type="submission" date="2014-11" db="EMBL/GenBank/DDBJ databases">
        <authorList>
            <person name="Amaro Gonzalez C."/>
        </authorList>
    </citation>
    <scope>NUCLEOTIDE SEQUENCE</scope>
</reference>
<name>A0A0E9T4C6_ANGAN</name>